<evidence type="ECO:0000313" key="6">
    <source>
        <dbReference type="EMBL" id="SEP03904.1"/>
    </source>
</evidence>
<proteinExistence type="inferred from homology"/>
<dbReference type="RefSeq" id="WP_092684795.1">
    <property type="nucleotide sequence ID" value="NZ_FODT01000007.1"/>
</dbReference>
<dbReference type="Pfam" id="PF00132">
    <property type="entry name" value="Hexapep"/>
    <property type="match status" value="2"/>
</dbReference>
<dbReference type="InterPro" id="IPR018357">
    <property type="entry name" value="Hexapep_transf_CS"/>
</dbReference>
<dbReference type="AlphaFoldDB" id="A0A1H8ULZ7"/>
<comment type="similarity">
    <text evidence="1">Belongs to the transferase hexapeptide repeat family.</text>
</comment>
<evidence type="ECO:0000256" key="3">
    <source>
        <dbReference type="ARBA" id="ARBA00022737"/>
    </source>
</evidence>
<dbReference type="PROSITE" id="PS00101">
    <property type="entry name" value="HEXAPEP_TRANSFERASES"/>
    <property type="match status" value="1"/>
</dbReference>
<dbReference type="InterPro" id="IPR050179">
    <property type="entry name" value="Trans_hexapeptide_repeat"/>
</dbReference>
<dbReference type="OrthoDB" id="9815592at2"/>
<organism evidence="6 7">
    <name type="scientific">Rhodopseudomonas pseudopalustris</name>
    <dbReference type="NCBI Taxonomy" id="1513892"/>
    <lineage>
        <taxon>Bacteria</taxon>
        <taxon>Pseudomonadati</taxon>
        <taxon>Pseudomonadota</taxon>
        <taxon>Alphaproteobacteria</taxon>
        <taxon>Hyphomicrobiales</taxon>
        <taxon>Nitrobacteraceae</taxon>
        <taxon>Rhodopseudomonas</taxon>
    </lineage>
</organism>
<dbReference type="EMBL" id="FODT01000007">
    <property type="protein sequence ID" value="SEP03904.1"/>
    <property type="molecule type" value="Genomic_DNA"/>
</dbReference>
<dbReference type="InterPro" id="IPR001451">
    <property type="entry name" value="Hexapep"/>
</dbReference>
<evidence type="ECO:0000256" key="2">
    <source>
        <dbReference type="ARBA" id="ARBA00022679"/>
    </source>
</evidence>
<dbReference type="Proteomes" id="UP000199615">
    <property type="component" value="Unassembled WGS sequence"/>
</dbReference>
<evidence type="ECO:0000313" key="7">
    <source>
        <dbReference type="Proteomes" id="UP000199615"/>
    </source>
</evidence>
<dbReference type="InterPro" id="IPR011004">
    <property type="entry name" value="Trimer_LpxA-like_sf"/>
</dbReference>
<evidence type="ECO:0000256" key="4">
    <source>
        <dbReference type="ARBA" id="ARBA00023315"/>
    </source>
</evidence>
<name>A0A1H8ULZ7_9BRAD</name>
<protein>
    <submittedName>
        <fullName evidence="6">UDP-2-acetamido-3-amino-2,3-dideoxy-glucuronate N-acetyltransferase</fullName>
    </submittedName>
</protein>
<dbReference type="SUPFAM" id="SSF51161">
    <property type="entry name" value="Trimeric LpxA-like enzymes"/>
    <property type="match status" value="1"/>
</dbReference>
<reference evidence="7" key="1">
    <citation type="submission" date="2016-10" db="EMBL/GenBank/DDBJ databases">
        <authorList>
            <person name="Varghese N."/>
            <person name="Submissions S."/>
        </authorList>
    </citation>
    <scope>NUCLEOTIDE SEQUENCE [LARGE SCALE GENOMIC DNA]</scope>
    <source>
        <strain evidence="7">DSM 123</strain>
    </source>
</reference>
<keyword evidence="3" id="KW-0677">Repeat</keyword>
<evidence type="ECO:0000256" key="1">
    <source>
        <dbReference type="ARBA" id="ARBA00007274"/>
    </source>
</evidence>
<keyword evidence="2 6" id="KW-0808">Transferase</keyword>
<keyword evidence="4" id="KW-0012">Acyltransferase</keyword>
<gene>
    <name evidence="6" type="ORF">SAMN05444123_107120</name>
</gene>
<dbReference type="PANTHER" id="PTHR43300">
    <property type="entry name" value="ACETYLTRANSFERASE"/>
    <property type="match status" value="1"/>
</dbReference>
<dbReference type="PANTHER" id="PTHR43300:SF4">
    <property type="entry name" value="ACYL-[ACYL-CARRIER-PROTEIN]--UDP-N-ACETYLGLUCOSAMINE O-ACYLTRANSFERASE"/>
    <property type="match status" value="1"/>
</dbReference>
<feature type="region of interest" description="Disordered" evidence="5">
    <location>
        <begin position="187"/>
        <end position="209"/>
    </location>
</feature>
<evidence type="ECO:0000256" key="5">
    <source>
        <dbReference type="SAM" id="MobiDB-lite"/>
    </source>
</evidence>
<feature type="compositionally biased region" description="Polar residues" evidence="5">
    <location>
        <begin position="198"/>
        <end position="209"/>
    </location>
</feature>
<dbReference type="Gene3D" id="2.160.10.10">
    <property type="entry name" value="Hexapeptide repeat proteins"/>
    <property type="match status" value="1"/>
</dbReference>
<dbReference type="CDD" id="cd03358">
    <property type="entry name" value="LbH_WxcM_N_like"/>
    <property type="match status" value="1"/>
</dbReference>
<sequence length="209" mass="22204">MSVTIHPSAIVDPGAEIGDGSRVWHWVHVCGGARIGRSCSLGQGVFVGNDVTIGNNVKIQNNVSVYDAVRIEDDVFCGPSMVFTNVYNPRSAISRKEEYRETFVRKGATLGANSTIVCGVTVGSYAFVGAGAVVNRDVPAFALMAGVPARRLGWMCVCGVQLPKATGRIRCESCDRAYDIDHAACRPAEAQDGDRSPSSDAPPTTKPTQ</sequence>
<dbReference type="GO" id="GO:0016746">
    <property type="term" value="F:acyltransferase activity"/>
    <property type="evidence" value="ECO:0007669"/>
    <property type="project" value="UniProtKB-KW"/>
</dbReference>
<accession>A0A1H8ULZ7</accession>
<keyword evidence="7" id="KW-1185">Reference proteome</keyword>